<proteinExistence type="predicted"/>
<dbReference type="Proteomes" id="UP000887013">
    <property type="component" value="Unassembled WGS sequence"/>
</dbReference>
<dbReference type="EMBL" id="BMAW01088749">
    <property type="protein sequence ID" value="GFS36387.1"/>
    <property type="molecule type" value="Genomic_DNA"/>
</dbReference>
<dbReference type="AlphaFoldDB" id="A0A8X6MB04"/>
<reference evidence="1" key="1">
    <citation type="submission" date="2020-08" db="EMBL/GenBank/DDBJ databases">
        <title>Multicomponent nature underlies the extraordinary mechanical properties of spider dragline silk.</title>
        <authorList>
            <person name="Kono N."/>
            <person name="Nakamura H."/>
            <person name="Mori M."/>
            <person name="Yoshida Y."/>
            <person name="Ohtoshi R."/>
            <person name="Malay A.D."/>
            <person name="Moran D.A.P."/>
            <person name="Tomita M."/>
            <person name="Numata K."/>
            <person name="Arakawa K."/>
        </authorList>
    </citation>
    <scope>NUCLEOTIDE SEQUENCE</scope>
</reference>
<accession>A0A8X6MB04</accession>
<keyword evidence="2" id="KW-1185">Reference proteome</keyword>
<evidence type="ECO:0000313" key="2">
    <source>
        <dbReference type="Proteomes" id="UP000887013"/>
    </source>
</evidence>
<sequence>MVNTEHYCETLQKLRNSLRTKPFVPFRTVILKRVSKFDHNIEHYITTKGQPVNIKAGQFDSNRLQIAKQEFQYMLENDIIRPSDFQER</sequence>
<comment type="caution">
    <text evidence="1">The sequence shown here is derived from an EMBL/GenBank/DDBJ whole genome shotgun (WGS) entry which is preliminary data.</text>
</comment>
<evidence type="ECO:0000313" key="1">
    <source>
        <dbReference type="EMBL" id="GFS36387.1"/>
    </source>
</evidence>
<protein>
    <submittedName>
        <fullName evidence="1">Uncharacterized protein</fullName>
    </submittedName>
</protein>
<organism evidence="1 2">
    <name type="scientific">Nephila pilipes</name>
    <name type="common">Giant wood spider</name>
    <name type="synonym">Nephila maculata</name>
    <dbReference type="NCBI Taxonomy" id="299642"/>
    <lineage>
        <taxon>Eukaryota</taxon>
        <taxon>Metazoa</taxon>
        <taxon>Ecdysozoa</taxon>
        <taxon>Arthropoda</taxon>
        <taxon>Chelicerata</taxon>
        <taxon>Arachnida</taxon>
        <taxon>Araneae</taxon>
        <taxon>Araneomorphae</taxon>
        <taxon>Entelegynae</taxon>
        <taxon>Araneoidea</taxon>
        <taxon>Nephilidae</taxon>
        <taxon>Nephila</taxon>
    </lineage>
</organism>
<gene>
    <name evidence="1" type="ORF">NPIL_571091</name>
</gene>
<name>A0A8X6MB04_NEPPI</name>
<dbReference type="OrthoDB" id="775972at2759"/>